<feature type="signal peptide" evidence="2">
    <location>
        <begin position="1"/>
        <end position="21"/>
    </location>
</feature>
<feature type="compositionally biased region" description="Acidic residues" evidence="1">
    <location>
        <begin position="708"/>
        <end position="726"/>
    </location>
</feature>
<feature type="compositionally biased region" description="Acidic residues" evidence="1">
    <location>
        <begin position="873"/>
        <end position="883"/>
    </location>
</feature>
<reference evidence="4 5" key="1">
    <citation type="submission" date="2020-05" db="EMBL/GenBank/DDBJ databases">
        <title>Ceratocystis lukuohia genome.</title>
        <authorList>
            <person name="Harrington T.C."/>
            <person name="Kim K."/>
            <person name="Mayers C.G."/>
        </authorList>
    </citation>
    <scope>NUCLEOTIDE SEQUENCE [LARGE SCALE GENOMIC DNA]</scope>
    <source>
        <strain evidence="4 5">C4212</strain>
    </source>
</reference>
<evidence type="ECO:0000313" key="5">
    <source>
        <dbReference type="Proteomes" id="UP001610728"/>
    </source>
</evidence>
<proteinExistence type="predicted"/>
<dbReference type="RefSeq" id="XP_070859845.1">
    <property type="nucleotide sequence ID" value="XM_071000336.1"/>
</dbReference>
<organism evidence="4 5">
    <name type="scientific">Ceratocystis lukuohia</name>
    <dbReference type="NCBI Taxonomy" id="2019550"/>
    <lineage>
        <taxon>Eukaryota</taxon>
        <taxon>Fungi</taxon>
        <taxon>Dikarya</taxon>
        <taxon>Ascomycota</taxon>
        <taxon>Pezizomycotina</taxon>
        <taxon>Sordariomycetes</taxon>
        <taxon>Hypocreomycetidae</taxon>
        <taxon>Microascales</taxon>
        <taxon>Ceratocystidaceae</taxon>
        <taxon>Ceratocystis</taxon>
    </lineage>
</organism>
<feature type="chain" id="PRO_5046028239" evidence="2">
    <location>
        <begin position="22"/>
        <end position="892"/>
    </location>
</feature>
<protein>
    <submittedName>
        <fullName evidence="4">Isoamyl alcohol</fullName>
    </submittedName>
</protein>
<evidence type="ECO:0000256" key="1">
    <source>
        <dbReference type="SAM" id="MobiDB-lite"/>
    </source>
</evidence>
<dbReference type="EMBL" id="JABSNW010000003">
    <property type="protein sequence ID" value="KAL2888665.1"/>
    <property type="molecule type" value="Genomic_DNA"/>
</dbReference>
<dbReference type="Pfam" id="PF22974">
    <property type="entry name" value="DUF7029"/>
    <property type="match status" value="1"/>
</dbReference>
<feature type="domain" description="DUF7029" evidence="3">
    <location>
        <begin position="157"/>
        <end position="252"/>
    </location>
</feature>
<dbReference type="GeneID" id="98116983"/>
<dbReference type="InterPro" id="IPR054293">
    <property type="entry name" value="DUF7029"/>
</dbReference>
<evidence type="ECO:0000256" key="2">
    <source>
        <dbReference type="SAM" id="SignalP"/>
    </source>
</evidence>
<sequence length="892" mass="98366">MPTLRRLVLAALGLPLGLVGAVPMPYPEDDISPGLPSIDGPALGLVPDVASNLPPPSFSNHIDNPTTTDAPEVDDDFLDLGRQHTYLTTTTTFMRSSSSVSQVVIEPTDVAESVVNNYIPKNAETSPDAMTPSENVKVLYASLDAEDQGEIEAALVMGKPTIVLEAVEGVDRVSCDSEHMYVTFKNWQMYKKVLEKWEDERDLVIISNHGGQCDEDNQRGFYEVMGITGKPMLSTVQILAYKVQISEVVRSFAMDFESVPAGEIRRRFVAWKGDVWSAVADDAIEPSRKLASMAITKALDLENTLYEDEGYINIVANEAHFSTSITFSGKLSYSFLTLKLEQLYMDIDVSFDARLDLKAEVYRQYTYMMEYSPAELFFSMVNVPGILEIGPGVRFSIGTEVKTGAAVNMTTDLAFKVPEGKIHLDFLNRDKTYATGWSKPEYHSSSSISDRLNAELTPSVELAIELSANLFYGLINLSTGIKITPQIVNSFEVLSSPEELDDIKRIKGGVATPSTKGVVPYRNSKKPNKLRKTKSSTRGRRAKAKNRKPSTVNAMVPHNADGSVVKAPQPLYDCGADLSNGVALKTSLVFQMVAHIANLWAVDILQMERPMIERCWSMPVFQVTKSNGFDMFEDDVEELKKIAQAGKGDDLFSALDDDIYEPKKPAKGGKGDDLFSALDADLYEFKKPTKGGKGDDLFSVMDDDFDSETDSDMDDDLDDNLYDDADGLEKGEKTSKNNMFHLLDGLREGNIDKLKKGGKSGKYKNLPSDLDALTKGGKAGKDDMLGSPDNVPDNIPDNIPDNGELDDEMFDALDGADLGDEMFDSSDEALDDEMFDSPDEDLDEEMFDSSDEELDEEMFDSSDEALDDEMFDSSDEELDEDMFDAGSVPASW</sequence>
<keyword evidence="2" id="KW-0732">Signal</keyword>
<feature type="region of interest" description="Disordered" evidence="1">
    <location>
        <begin position="774"/>
        <end position="803"/>
    </location>
</feature>
<evidence type="ECO:0000259" key="3">
    <source>
        <dbReference type="Pfam" id="PF22974"/>
    </source>
</evidence>
<dbReference type="Proteomes" id="UP001610728">
    <property type="component" value="Unassembled WGS sequence"/>
</dbReference>
<name>A0ABR4MKA4_9PEZI</name>
<feature type="compositionally biased region" description="Basic residues" evidence="1">
    <location>
        <begin position="523"/>
        <end position="548"/>
    </location>
</feature>
<keyword evidence="5" id="KW-1185">Reference proteome</keyword>
<feature type="region of interest" description="Disordered" evidence="1">
    <location>
        <begin position="522"/>
        <end position="548"/>
    </location>
</feature>
<evidence type="ECO:0000313" key="4">
    <source>
        <dbReference type="EMBL" id="KAL2888665.1"/>
    </source>
</evidence>
<feature type="region of interest" description="Disordered" evidence="1">
    <location>
        <begin position="873"/>
        <end position="892"/>
    </location>
</feature>
<accession>A0ABR4MKA4</accession>
<feature type="region of interest" description="Disordered" evidence="1">
    <location>
        <begin position="831"/>
        <end position="864"/>
    </location>
</feature>
<feature type="region of interest" description="Disordered" evidence="1">
    <location>
        <begin position="708"/>
        <end position="733"/>
    </location>
</feature>
<comment type="caution">
    <text evidence="4">The sequence shown here is derived from an EMBL/GenBank/DDBJ whole genome shotgun (WGS) entry which is preliminary data.</text>
</comment>
<gene>
    <name evidence="4" type="ORF">HOO65_030166</name>
</gene>